<dbReference type="InterPro" id="IPR005143">
    <property type="entry name" value="TF_LuxR_autoind-bd_dom"/>
</dbReference>
<dbReference type="PANTHER" id="PTHR44688:SF16">
    <property type="entry name" value="DNA-BINDING TRANSCRIPTIONAL ACTIVATOR DEVR_DOSR"/>
    <property type="match status" value="1"/>
</dbReference>
<dbReference type="Pfam" id="PF00196">
    <property type="entry name" value="GerE"/>
    <property type="match status" value="1"/>
</dbReference>
<evidence type="ECO:0000313" key="6">
    <source>
        <dbReference type="Proteomes" id="UP000256763"/>
    </source>
</evidence>
<dbReference type="Gene3D" id="1.10.10.10">
    <property type="entry name" value="Winged helix-like DNA-binding domain superfamily/Winged helix DNA-binding domain"/>
    <property type="match status" value="1"/>
</dbReference>
<dbReference type="InterPro" id="IPR036388">
    <property type="entry name" value="WH-like_DNA-bd_sf"/>
</dbReference>
<dbReference type="SUPFAM" id="SSF46894">
    <property type="entry name" value="C-terminal effector domain of the bipartite response regulators"/>
    <property type="match status" value="1"/>
</dbReference>
<dbReference type="RefSeq" id="WP_116303735.1">
    <property type="nucleotide sequence ID" value="NZ_NFZV01000027.1"/>
</dbReference>
<accession>A0A3E0WKT3</accession>
<dbReference type="CDD" id="cd06170">
    <property type="entry name" value="LuxR_C_like"/>
    <property type="match status" value="1"/>
</dbReference>
<dbReference type="OrthoDB" id="9774661at2"/>
<keyword evidence="6" id="KW-1185">Reference proteome</keyword>
<dbReference type="PROSITE" id="PS50043">
    <property type="entry name" value="HTH_LUXR_2"/>
    <property type="match status" value="1"/>
</dbReference>
<comment type="caution">
    <text evidence="5">The sequence shown here is derived from an EMBL/GenBank/DDBJ whole genome shotgun (WGS) entry which is preliminary data.</text>
</comment>
<keyword evidence="3" id="KW-0804">Transcription</keyword>
<dbReference type="InterPro" id="IPR016032">
    <property type="entry name" value="Sig_transdc_resp-reg_C-effctor"/>
</dbReference>
<dbReference type="InterPro" id="IPR036693">
    <property type="entry name" value="TF_LuxR_autoind-bd_dom_sf"/>
</dbReference>
<keyword evidence="2" id="KW-0238">DNA-binding</keyword>
<dbReference type="PRINTS" id="PR00038">
    <property type="entry name" value="HTHLUXR"/>
</dbReference>
<evidence type="ECO:0000259" key="4">
    <source>
        <dbReference type="PROSITE" id="PS50043"/>
    </source>
</evidence>
<dbReference type="GO" id="GO:0006355">
    <property type="term" value="P:regulation of DNA-templated transcription"/>
    <property type="evidence" value="ECO:0007669"/>
    <property type="project" value="InterPro"/>
</dbReference>
<dbReference type="Gene3D" id="3.30.450.80">
    <property type="entry name" value="Transcription factor LuxR-like, autoinducer-binding domain"/>
    <property type="match status" value="1"/>
</dbReference>
<keyword evidence="1" id="KW-0805">Transcription regulation</keyword>
<organism evidence="5 6">
    <name type="scientific">Alkalilimnicola ehrlichii</name>
    <dbReference type="NCBI Taxonomy" id="351052"/>
    <lineage>
        <taxon>Bacteria</taxon>
        <taxon>Pseudomonadati</taxon>
        <taxon>Pseudomonadota</taxon>
        <taxon>Gammaproteobacteria</taxon>
        <taxon>Chromatiales</taxon>
        <taxon>Ectothiorhodospiraceae</taxon>
        <taxon>Alkalilimnicola</taxon>
    </lineage>
</organism>
<dbReference type="PROSITE" id="PS00622">
    <property type="entry name" value="HTH_LUXR_1"/>
    <property type="match status" value="1"/>
</dbReference>
<dbReference type="InterPro" id="IPR000792">
    <property type="entry name" value="Tscrpt_reg_LuxR_C"/>
</dbReference>
<dbReference type="PANTHER" id="PTHR44688">
    <property type="entry name" value="DNA-BINDING TRANSCRIPTIONAL ACTIVATOR DEVR_DOSR"/>
    <property type="match status" value="1"/>
</dbReference>
<proteinExistence type="predicted"/>
<evidence type="ECO:0000256" key="3">
    <source>
        <dbReference type="ARBA" id="ARBA00023163"/>
    </source>
</evidence>
<evidence type="ECO:0000256" key="2">
    <source>
        <dbReference type="ARBA" id="ARBA00023125"/>
    </source>
</evidence>
<dbReference type="Pfam" id="PF03472">
    <property type="entry name" value="Autoind_bind"/>
    <property type="match status" value="1"/>
</dbReference>
<dbReference type="SUPFAM" id="SSF75516">
    <property type="entry name" value="Pheromone-binding domain of LuxR-like quorum-sensing transcription factors"/>
    <property type="match status" value="1"/>
</dbReference>
<dbReference type="EMBL" id="NFZW01000026">
    <property type="protein sequence ID" value="RFA32707.1"/>
    <property type="molecule type" value="Genomic_DNA"/>
</dbReference>
<protein>
    <recommendedName>
        <fullName evidence="4">HTH luxR-type domain-containing protein</fullName>
    </recommendedName>
</protein>
<dbReference type="Proteomes" id="UP000256763">
    <property type="component" value="Unassembled WGS sequence"/>
</dbReference>
<dbReference type="SMART" id="SM00421">
    <property type="entry name" value="HTH_LUXR"/>
    <property type="match status" value="1"/>
</dbReference>
<sequence length="255" mass="28390">MGVAGMDATLELPSDLKGSEFQGLVMHITNCLRDRDDRAVRAALRWLQELTVCDGLIVCQLKFEAESRLHQVINVSYSARWVNEYLKQEFQRLDPVLLFASRGEGAYGWSDAFEAVTIPGVDRFIEAANDYGLNDGFAYSYVEPAHHEEERVTTVCSLAMSNRSLRWGAYYALHSLVPALHIAAKGLIVASPSPLTVREMEVLKWAAAGKTVWDIGMLLSLSESTVKFHLSNIYRKLDVTNRAQAVSRALQAGLI</sequence>
<feature type="domain" description="HTH luxR-type" evidence="4">
    <location>
        <begin position="188"/>
        <end position="253"/>
    </location>
</feature>
<dbReference type="GO" id="GO:0003677">
    <property type="term" value="F:DNA binding"/>
    <property type="evidence" value="ECO:0007669"/>
    <property type="project" value="UniProtKB-KW"/>
</dbReference>
<name>A0A3E0WKT3_9GAMM</name>
<evidence type="ECO:0000313" key="5">
    <source>
        <dbReference type="EMBL" id="RFA32707.1"/>
    </source>
</evidence>
<dbReference type="AlphaFoldDB" id="A0A3E0WKT3"/>
<evidence type="ECO:0000256" key="1">
    <source>
        <dbReference type="ARBA" id="ARBA00023015"/>
    </source>
</evidence>
<gene>
    <name evidence="5" type="ORF">CAL65_19090</name>
</gene>
<reference evidence="6" key="1">
    <citation type="submission" date="2017-05" db="EMBL/GenBank/DDBJ databases">
        <authorList>
            <person name="Sharma S."/>
            <person name="Sidhu C."/>
            <person name="Pinnaka A.K."/>
        </authorList>
    </citation>
    <scope>NUCLEOTIDE SEQUENCE [LARGE SCALE GENOMIC DNA]</scope>
    <source>
        <strain evidence="6">AK93</strain>
    </source>
</reference>